<gene>
    <name evidence="1" type="ORF">ACN38_g2642</name>
</gene>
<dbReference type="AlphaFoldDB" id="A0A0M8PDL0"/>
<protein>
    <submittedName>
        <fullName evidence="1">Uncharacterized protein</fullName>
    </submittedName>
</protein>
<organism evidence="1 2">
    <name type="scientific">Penicillium nordicum</name>
    <dbReference type="NCBI Taxonomy" id="229535"/>
    <lineage>
        <taxon>Eukaryota</taxon>
        <taxon>Fungi</taxon>
        <taxon>Dikarya</taxon>
        <taxon>Ascomycota</taxon>
        <taxon>Pezizomycotina</taxon>
        <taxon>Eurotiomycetes</taxon>
        <taxon>Eurotiomycetidae</taxon>
        <taxon>Eurotiales</taxon>
        <taxon>Aspergillaceae</taxon>
        <taxon>Penicillium</taxon>
    </lineage>
</organism>
<reference evidence="1 2" key="1">
    <citation type="submission" date="2015-08" db="EMBL/GenBank/DDBJ databases">
        <title>Genome sequencing of Penicillium nordicum.</title>
        <authorList>
            <person name="Nguyen H.D."/>
            <person name="Seifert K.A."/>
        </authorList>
    </citation>
    <scope>NUCLEOTIDE SEQUENCE [LARGE SCALE GENOMIC DNA]</scope>
    <source>
        <strain evidence="1 2">DAOMC 185683</strain>
    </source>
</reference>
<dbReference type="Proteomes" id="UP000037696">
    <property type="component" value="Unassembled WGS sequence"/>
</dbReference>
<dbReference type="EMBL" id="LHQQ01000029">
    <property type="protein sequence ID" value="KOS46444.1"/>
    <property type="molecule type" value="Genomic_DNA"/>
</dbReference>
<comment type="caution">
    <text evidence="1">The sequence shown here is derived from an EMBL/GenBank/DDBJ whole genome shotgun (WGS) entry which is preliminary data.</text>
</comment>
<name>A0A0M8PDL0_9EURO</name>
<keyword evidence="2" id="KW-1185">Reference proteome</keyword>
<evidence type="ECO:0000313" key="2">
    <source>
        <dbReference type="Proteomes" id="UP000037696"/>
    </source>
</evidence>
<evidence type="ECO:0000313" key="1">
    <source>
        <dbReference type="EMBL" id="KOS46444.1"/>
    </source>
</evidence>
<proteinExistence type="predicted"/>
<accession>A0A0M8PDL0</accession>
<sequence>MCMYNWNRTRGTTTMIGEKPFYKVPPGPPQESGLETVDLIYRHITLSLVHIGSNLDPLSLHKYHVELN</sequence>